<dbReference type="SUPFAM" id="SSF63829">
    <property type="entry name" value="Calcium-dependent phosphotriesterase"/>
    <property type="match status" value="1"/>
</dbReference>
<protein>
    <recommendedName>
        <fullName evidence="5">Prolipoprotein LppL</fullName>
    </recommendedName>
</protein>
<evidence type="ECO:0000256" key="1">
    <source>
        <dbReference type="SAM" id="MobiDB-lite"/>
    </source>
</evidence>
<evidence type="ECO:0000256" key="2">
    <source>
        <dbReference type="SAM" id="SignalP"/>
    </source>
</evidence>
<sequence>MRTRVLALPAAVASVCALVACSSAGSADGPEPGNASPAPSAGSDAQPAGTTVAVPRGVGDVTGVASLGHMLALSGSEGVAFGTQEDFESGRPTVDPLDAACGPVTAGADGTTFVVACQDQARLYRTDALSTPELVSLGALRAQQAVLAESGEIFFGNATDAEVGIHHPDGTEETVSVEEPTDQLVAVPVASGPSGIVKAWREHTTVQDLDWTNEPPREGGRLRMGLGVGTIAPGTDGLMLASDTVGKQVAVYTVGDVIRLHQTHPTDGTPWAVAWDATNELAWVSLTDTQVLQAFKISSGVPEPAASHPAIADAQFLTALSDATLVAVSATGAGVQFISEAGAD</sequence>
<name>A0ABN4DCH1_9CORY</name>
<reference evidence="3 4" key="1">
    <citation type="submission" date="2014-07" db="EMBL/GenBank/DDBJ databases">
        <title>Complete genome sequence of Corynebacterium atypicum DSM 44849: identifiction of the mycolic acid biosynthesis genes.</title>
        <authorList>
            <person name="Tippelt A."/>
            <person name="Mollmann S."/>
            <person name="Albersmeier A."/>
            <person name="Jaenicke S."/>
            <person name="Ruckert C."/>
            <person name="Tauch A."/>
        </authorList>
    </citation>
    <scope>NUCLEOTIDE SEQUENCE [LARGE SCALE GENOMIC DNA]</scope>
    <source>
        <strain evidence="3 4">R2070</strain>
    </source>
</reference>
<organism evidence="3 4">
    <name type="scientific">Corynebacterium atypicum</name>
    <dbReference type="NCBI Taxonomy" id="191610"/>
    <lineage>
        <taxon>Bacteria</taxon>
        <taxon>Bacillati</taxon>
        <taxon>Actinomycetota</taxon>
        <taxon>Actinomycetes</taxon>
        <taxon>Mycobacteriales</taxon>
        <taxon>Corynebacteriaceae</taxon>
        <taxon>Corynebacterium</taxon>
    </lineage>
</organism>
<feature type="signal peptide" evidence="2">
    <location>
        <begin position="1"/>
        <end position="26"/>
    </location>
</feature>
<evidence type="ECO:0000313" key="3">
    <source>
        <dbReference type="EMBL" id="AIG64120.1"/>
    </source>
</evidence>
<proteinExistence type="predicted"/>
<dbReference type="Proteomes" id="UP000028504">
    <property type="component" value="Chromosome"/>
</dbReference>
<evidence type="ECO:0000313" key="4">
    <source>
        <dbReference type="Proteomes" id="UP000028504"/>
    </source>
</evidence>
<feature type="region of interest" description="Disordered" evidence="1">
    <location>
        <begin position="27"/>
        <end position="51"/>
    </location>
</feature>
<keyword evidence="2" id="KW-0732">Signal</keyword>
<gene>
    <name evidence="3" type="ORF">CATYP_05185</name>
</gene>
<dbReference type="RefSeq" id="WP_038605439.1">
    <property type="nucleotide sequence ID" value="NZ_CP008944.1"/>
</dbReference>
<feature type="chain" id="PRO_5045941874" description="Prolipoprotein LppL" evidence="2">
    <location>
        <begin position="27"/>
        <end position="344"/>
    </location>
</feature>
<dbReference type="EMBL" id="CP008944">
    <property type="protein sequence ID" value="AIG64120.1"/>
    <property type="molecule type" value="Genomic_DNA"/>
</dbReference>
<dbReference type="PROSITE" id="PS51257">
    <property type="entry name" value="PROKAR_LIPOPROTEIN"/>
    <property type="match status" value="1"/>
</dbReference>
<evidence type="ECO:0008006" key="5">
    <source>
        <dbReference type="Google" id="ProtNLM"/>
    </source>
</evidence>
<keyword evidence="4" id="KW-1185">Reference proteome</keyword>
<accession>A0ABN4DCH1</accession>